<evidence type="ECO:0000256" key="7">
    <source>
        <dbReference type="ARBA" id="ARBA00022723"/>
    </source>
</evidence>
<evidence type="ECO:0000313" key="15">
    <source>
        <dbReference type="Proteomes" id="UP001219518"/>
    </source>
</evidence>
<evidence type="ECO:0000256" key="4">
    <source>
        <dbReference type="ARBA" id="ARBA00022490"/>
    </source>
</evidence>
<dbReference type="PRINTS" id="PR00509">
    <property type="entry name" value="PGMPMM"/>
</dbReference>
<dbReference type="GO" id="GO:0005634">
    <property type="term" value="C:nucleus"/>
    <property type="evidence" value="ECO:0007669"/>
    <property type="project" value="TreeGrafter"/>
</dbReference>
<comment type="cofactor">
    <cofactor evidence="1">
        <name>Mg(2+)</name>
        <dbReference type="ChEBI" id="CHEBI:18420"/>
    </cofactor>
</comment>
<dbReference type="EMBL" id="JAHWGI010001343">
    <property type="protein sequence ID" value="KAK3928657.1"/>
    <property type="molecule type" value="Genomic_DNA"/>
</dbReference>
<evidence type="ECO:0000256" key="1">
    <source>
        <dbReference type="ARBA" id="ARBA00001946"/>
    </source>
</evidence>
<dbReference type="Proteomes" id="UP001219518">
    <property type="component" value="Unassembled WGS sequence"/>
</dbReference>
<evidence type="ECO:0000256" key="8">
    <source>
        <dbReference type="ARBA" id="ARBA00022842"/>
    </source>
</evidence>
<dbReference type="Pfam" id="PF02879">
    <property type="entry name" value="PGM_PMM_II"/>
    <property type="match status" value="1"/>
</dbReference>
<feature type="domain" description="Alpha-D-phosphohexomutase alpha/beta/alpha" evidence="12">
    <location>
        <begin position="222"/>
        <end position="328"/>
    </location>
</feature>
<dbReference type="CDD" id="cd05799">
    <property type="entry name" value="PGM2"/>
    <property type="match status" value="1"/>
</dbReference>
<feature type="domain" description="Alpha-D-phosphohexomutase alpha/beta/alpha" evidence="13">
    <location>
        <begin position="336"/>
        <end position="463"/>
    </location>
</feature>
<dbReference type="SUPFAM" id="SSF55957">
    <property type="entry name" value="Phosphoglucomutase, C-terminal domain"/>
    <property type="match status" value="1"/>
</dbReference>
<comment type="subcellular location">
    <subcellularLocation>
        <location evidence="2">Cytoplasm</location>
    </subcellularLocation>
</comment>
<comment type="similarity">
    <text evidence="3">Belongs to the phosphohexose mutase family.</text>
</comment>
<comment type="caution">
    <text evidence="14">The sequence shown here is derived from an EMBL/GenBank/DDBJ whole genome shotgun (WGS) entry which is preliminary data.</text>
</comment>
<dbReference type="InterPro" id="IPR036900">
    <property type="entry name" value="A-D-PHexomutase_C_sf"/>
</dbReference>
<reference evidence="14" key="1">
    <citation type="submission" date="2021-07" db="EMBL/GenBank/DDBJ databases">
        <authorList>
            <person name="Catto M.A."/>
            <person name="Jacobson A."/>
            <person name="Kennedy G."/>
            <person name="Labadie P."/>
            <person name="Hunt B.G."/>
            <person name="Srinivasan R."/>
        </authorList>
    </citation>
    <scope>NUCLEOTIDE SEQUENCE</scope>
    <source>
        <strain evidence="14">PL_HMW_Pooled</strain>
        <tissue evidence="14">Head</tissue>
    </source>
</reference>
<dbReference type="Pfam" id="PF02880">
    <property type="entry name" value="PGM_PMM_III"/>
    <property type="match status" value="1"/>
</dbReference>
<name>A0AAE1LSF4_9NEOP</name>
<dbReference type="Pfam" id="PF02878">
    <property type="entry name" value="PGM_PMM_I"/>
    <property type="match status" value="1"/>
</dbReference>
<evidence type="ECO:0000256" key="9">
    <source>
        <dbReference type="ARBA" id="ARBA00023235"/>
    </source>
</evidence>
<evidence type="ECO:0000259" key="13">
    <source>
        <dbReference type="Pfam" id="PF02880"/>
    </source>
</evidence>
<evidence type="ECO:0000259" key="12">
    <source>
        <dbReference type="Pfam" id="PF02879"/>
    </source>
</evidence>
<dbReference type="PANTHER" id="PTHR45745">
    <property type="entry name" value="PHOSPHOMANNOMUTASE 45A"/>
    <property type="match status" value="1"/>
</dbReference>
<keyword evidence="7" id="KW-0479">Metal-binding</keyword>
<evidence type="ECO:0000259" key="11">
    <source>
        <dbReference type="Pfam" id="PF02878"/>
    </source>
</evidence>
<proteinExistence type="inferred from homology"/>
<keyword evidence="5" id="KW-0313">Glucose metabolism</keyword>
<dbReference type="InterPro" id="IPR016066">
    <property type="entry name" value="A-D-PHexomutase_CS"/>
</dbReference>
<dbReference type="InterPro" id="IPR005846">
    <property type="entry name" value="A-D-PHexomutase_a/b/a-III"/>
</dbReference>
<evidence type="ECO:0000313" key="14">
    <source>
        <dbReference type="EMBL" id="KAK3928657.1"/>
    </source>
</evidence>
<dbReference type="GO" id="GO:0008973">
    <property type="term" value="F:phosphopentomutase activity"/>
    <property type="evidence" value="ECO:0007669"/>
    <property type="project" value="TreeGrafter"/>
</dbReference>
<dbReference type="InterPro" id="IPR005841">
    <property type="entry name" value="Alpha-D-phosphohexomutase_SF"/>
</dbReference>
<dbReference type="GO" id="GO:0006166">
    <property type="term" value="P:purine ribonucleoside salvage"/>
    <property type="evidence" value="ECO:0007669"/>
    <property type="project" value="TreeGrafter"/>
</dbReference>
<dbReference type="AlphaFoldDB" id="A0AAE1LSF4"/>
<evidence type="ECO:0000256" key="5">
    <source>
        <dbReference type="ARBA" id="ARBA00022526"/>
    </source>
</evidence>
<keyword evidence="9" id="KW-0413">Isomerase</keyword>
<accession>A0AAE1LSF4</accession>
<dbReference type="Gene3D" id="3.40.120.10">
    <property type="entry name" value="Alpha-D-Glucose-1,6-Bisphosphate, subunit A, domain 3"/>
    <property type="match status" value="3"/>
</dbReference>
<keyword evidence="8" id="KW-0460">Magnesium</keyword>
<dbReference type="GO" id="GO:0005737">
    <property type="term" value="C:cytoplasm"/>
    <property type="evidence" value="ECO:0007669"/>
    <property type="project" value="UniProtKB-SubCell"/>
</dbReference>
<dbReference type="PANTHER" id="PTHR45745:SF1">
    <property type="entry name" value="PHOSPHOGLUCOMUTASE 2B-RELATED"/>
    <property type="match status" value="1"/>
</dbReference>
<evidence type="ECO:0000256" key="3">
    <source>
        <dbReference type="ARBA" id="ARBA00010231"/>
    </source>
</evidence>
<dbReference type="GO" id="GO:0000287">
    <property type="term" value="F:magnesium ion binding"/>
    <property type="evidence" value="ECO:0007669"/>
    <property type="project" value="InterPro"/>
</dbReference>
<dbReference type="FunFam" id="3.40.120.10:FF:000017">
    <property type="entry name" value="glucose 1,6-bisphosphate synthase"/>
    <property type="match status" value="1"/>
</dbReference>
<feature type="domain" description="Alpha-D-phosphohexomutase alpha/beta/alpha" evidence="11">
    <location>
        <begin position="53"/>
        <end position="189"/>
    </location>
</feature>
<evidence type="ECO:0000256" key="6">
    <source>
        <dbReference type="ARBA" id="ARBA00022553"/>
    </source>
</evidence>
<dbReference type="InterPro" id="IPR016055">
    <property type="entry name" value="A-D-PHexomutase_a/b/a-I/II/III"/>
</dbReference>
<dbReference type="GO" id="GO:0006006">
    <property type="term" value="P:glucose metabolic process"/>
    <property type="evidence" value="ECO:0007669"/>
    <property type="project" value="UniProtKB-KW"/>
</dbReference>
<gene>
    <name evidence="14" type="ORF">KUF71_016881</name>
</gene>
<sequence length="606" mass="68207">MKLPAYETGVPDLDEKIRQYVEWETREDYKERTLQLVKDKEVEKLKHLFLHRLTFGTAGLRAVMGPGFNCMNEVTIVQTAQGFVRYLKTCFPDLSERGLIIGYDGRYNSKRYAELTATIFIHQGVKVYMFSDLCPTPFVAFGVRHFKCAAGVMVTASHNPKDDNGYKVYWDNGAQIISPHDKHIQESILANLVPWDTSRDISVLQSDKNKCLDPLDEVTTIYFEHLKNALLTPTVNASSPLKFTYTAMHGVGYKYMKEAFQIAGFKPFIAVEEQKDPDPEFSTVKFPNPEEGKSSLQLSIKTADANGSTIILANDPDADRLAVAEKVGDEWKTFTGNELGALLGWWLLRSYKEKNPDKSLDDVYMLSSTVSSKILRTMAQHEGFNFEETLTGFKWMGNRACELMTQGKKVVFAFEEAIGFMCGSSVVDKDGVSAAVHISEMATYLKMKGKTLNDQLSEVYNQYGYHLCKNSYFICHKPETTKKIFERLRNFSGALKTYPAHILDGKYKIKNVVDLTIGYDSSTPNGVPVLPTSSSSQMITFSFDNGLVITLRTSGTEPKIKYYSEFIADRTLKDLMAVSATFEEMVTAVVSEYLEPELNGIIPQSD</sequence>
<keyword evidence="4" id="KW-0963">Cytoplasm</keyword>
<keyword evidence="10" id="KW-0119">Carbohydrate metabolism</keyword>
<dbReference type="FunFam" id="3.40.120.10:FF:000035">
    <property type="entry name" value="Pgm3p"/>
    <property type="match status" value="1"/>
</dbReference>
<evidence type="ECO:0000256" key="10">
    <source>
        <dbReference type="ARBA" id="ARBA00023277"/>
    </source>
</evidence>
<dbReference type="PROSITE" id="PS00710">
    <property type="entry name" value="PGM_PMM"/>
    <property type="match status" value="1"/>
</dbReference>
<keyword evidence="6" id="KW-0597">Phosphoprotein</keyword>
<dbReference type="InterPro" id="IPR005845">
    <property type="entry name" value="A-D-PHexomutase_a/b/a-II"/>
</dbReference>
<protein>
    <submittedName>
        <fullName evidence="14">Phosphoglucomutase-2</fullName>
    </submittedName>
</protein>
<evidence type="ECO:0000256" key="2">
    <source>
        <dbReference type="ARBA" id="ARBA00004496"/>
    </source>
</evidence>
<reference evidence="14" key="2">
    <citation type="journal article" date="2023" name="BMC Genomics">
        <title>Pest status, molecular evolution, and epigenetic factors derived from the genome assembly of Frankliniella fusca, a thysanopteran phytovirus vector.</title>
        <authorList>
            <person name="Catto M.A."/>
            <person name="Labadie P.E."/>
            <person name="Jacobson A.L."/>
            <person name="Kennedy G.G."/>
            <person name="Srinivasan R."/>
            <person name="Hunt B.G."/>
        </authorList>
    </citation>
    <scope>NUCLEOTIDE SEQUENCE</scope>
    <source>
        <strain evidence="14">PL_HMW_Pooled</strain>
    </source>
</reference>
<dbReference type="SUPFAM" id="SSF53738">
    <property type="entry name" value="Phosphoglucomutase, first 3 domains"/>
    <property type="match status" value="3"/>
</dbReference>
<organism evidence="14 15">
    <name type="scientific">Frankliniella fusca</name>
    <dbReference type="NCBI Taxonomy" id="407009"/>
    <lineage>
        <taxon>Eukaryota</taxon>
        <taxon>Metazoa</taxon>
        <taxon>Ecdysozoa</taxon>
        <taxon>Arthropoda</taxon>
        <taxon>Hexapoda</taxon>
        <taxon>Insecta</taxon>
        <taxon>Pterygota</taxon>
        <taxon>Neoptera</taxon>
        <taxon>Paraneoptera</taxon>
        <taxon>Thysanoptera</taxon>
        <taxon>Terebrantia</taxon>
        <taxon>Thripoidea</taxon>
        <taxon>Thripidae</taxon>
        <taxon>Frankliniella</taxon>
    </lineage>
</organism>
<dbReference type="InterPro" id="IPR005844">
    <property type="entry name" value="A-D-PHexomutase_a/b/a-I"/>
</dbReference>
<keyword evidence="15" id="KW-1185">Reference proteome</keyword>